<dbReference type="NCBIfam" id="NF041518">
    <property type="entry name" value="choice_anch_Q"/>
    <property type="match status" value="3"/>
</dbReference>
<evidence type="ECO:0000313" key="2">
    <source>
        <dbReference type="EMBL" id="GAO27618.1"/>
    </source>
</evidence>
<accession>A0A0E9LQP4</accession>
<sequence>MEKIYRSILMMVLGLFTFLATTAEVIYVKPGSASSVWQGKNPVYNSLQDALDNAVSGDEIWVAEGVYKPTAGTDRNISFVLKDGVQLYGGFSGNESLRADRNHAIHMTTLSGNIGDQVSKTDNTYFVVKGIGTSGAPITSSTVMDGFIIEDGYALNLNSGGGLYLDYASPLVQNVWLRNNYGAMGGAVYGTTTSAATFANVIFTGNVSYSVGGGVYAEGAMTFYHCLWYGNSSDTSEAAATFTSASASIYNSIIWGNTQPTGGSVSGAAISYSIIEGGHAGEGNLDTNPQFHDAWQLDFRLNPGSPAAESGNNALTPVWLTSDYLNKVRIQGTVDRGPFEGVVQSPEMIAPIDASVFEASTASVVLEWEWNGGLPASVVGHEIEYKVNGVLQPLVGGLDGSSWELALSGSGSIEWRVAGVDMSGHRSWSDWSVFYIKRSGPVFVKSNGAGSGQSWSDATNLQSALNNYITGDELWLAQGTYKPTTGSDRNASFILKEGVQIYGGFAGTETSREQRDWYINRTFLSGNLGSLSDPTDNSRHVLIAEGSTDHPITAATIVDGVVIEKGYSSEMTGFGAGVKLIHASVTFANVWLRDNYAYNGGAVYGNAHSSPEFFNTIFSNNTSVRYGGAVRAEKRMVFTNCVFYGNSTGDRGGAVDNASATTFVAVNNSIAWGNSAPSNAQFYAVEARNTLAEGGYPGINMLLEDPLFLNPESNDFRINQASPCVDAGSSGLLPAGTLKDFAGVARVQGLQVDLGVFEGGKPTPFPVSPVHNAVLSPLDTEVLLEWEWLVAIPADVSSYRLEFSVDGGPVSMVSGIDASQLSQAITGFSPADKVTWRLAVVTSESGIYYSPYSVFYVGRGQPVYVKEGASGSGESWTDAAGLQAALKASVFGDELWIAEGVYTPTEGADRAIAFEVKDGVRLYGGFSGTETELSQRNPADHPTVLSGQIGDPTVSTDNSFHVVRMVGQVSAPLSNATLLNGLMIEQGYASLNINTNGEGGGLYLNHASPAIINVTLAHNYGINGGALSIRGNSSPRLGNVLFYGNAADKNGGALYTDADGAIYNCVWYDNYAGQWGGAVYATTNNATAIYNSVFRNNTAQLLSNHFRNVNVNHSLVEDGTGTNSLTDNPLFIDEEYFDFRLNPASPALDAGAEAVPGWLSVDFSNGPRVQGDHIDVGLFEGGTDAAVPDKPSNGAAIALEGDNVFLEWRWPYEVPADVAHYSLMYRINGGDEVLVENITDFKYLLTGLSFLDKVWWRLYSIHQDGSRRWSAPAQFRVARGHPLYVKPNGSGNGTSWTDATSLHEALFMAAETDELWLEKGTYYPTGTSDRTATFELVDGIRIYGGFSGTETALEERDWVQNKTIISGDIGVVNDAADNTYHVLTAKGTSAVPIKNLLIDGLVIEAGNSGSTGGGGLLLEYAAPVIMNTWFRHHVTSGSGAAVLSDAASEAEFGNVIFTNNMAGANGGAVSALGELRFYNCLWHNNSAGFYGGAVLGQYVLVHNSIAWNNSAGSGGASFFGPAVAHSIVEGGYGGTGNMNTDPSLMDVAALDYRLKKGSPALDAGDASITPLWLNRDFGGHGRVVGSGIDIGPYEGSVDVDLEAPVAEYPANGTEFSGDVTSVTVEWVWASGQPDGIIGYEMEYRINEGAFQVITGIALMRQSIINLKPADAIRWRVRAVTAEGSMDWSEYYAFSILNPSGLSDFNHDENGLVVWPNPVDDGVASIHIEIPDLVHAGSIVVFDMGGRKMIEKNFRSNTPLMIDVSGFQKGFYVVRLSDEAQRYWLDKILVK</sequence>
<dbReference type="SUPFAM" id="SSF49265">
    <property type="entry name" value="Fibronectin type III"/>
    <property type="match status" value="1"/>
</dbReference>
<dbReference type="PANTHER" id="PTHR11319">
    <property type="entry name" value="G PROTEIN-COUPLED RECEPTOR-RELATED"/>
    <property type="match status" value="1"/>
</dbReference>
<dbReference type="InterPro" id="IPR003961">
    <property type="entry name" value="FN3_dom"/>
</dbReference>
<dbReference type="Proteomes" id="UP000032900">
    <property type="component" value="Unassembled WGS sequence"/>
</dbReference>
<organism evidence="2 3">
    <name type="scientific">Geofilum rubicundum JCM 15548</name>
    <dbReference type="NCBI Taxonomy" id="1236989"/>
    <lineage>
        <taxon>Bacteria</taxon>
        <taxon>Pseudomonadati</taxon>
        <taxon>Bacteroidota</taxon>
        <taxon>Bacteroidia</taxon>
        <taxon>Marinilabiliales</taxon>
        <taxon>Marinilabiliaceae</taxon>
        <taxon>Geofilum</taxon>
    </lineage>
</organism>
<dbReference type="SUPFAM" id="SSF51126">
    <property type="entry name" value="Pectin lyase-like"/>
    <property type="match status" value="4"/>
</dbReference>
<dbReference type="PROSITE" id="PS50853">
    <property type="entry name" value="FN3"/>
    <property type="match status" value="1"/>
</dbReference>
<dbReference type="InterPro" id="IPR036116">
    <property type="entry name" value="FN3_sf"/>
</dbReference>
<dbReference type="InterPro" id="IPR059226">
    <property type="entry name" value="Choice_anch_Q_dom"/>
</dbReference>
<proteinExistence type="predicted"/>
<dbReference type="RefSeq" id="WP_062128536.1">
    <property type="nucleotide sequence ID" value="NZ_BAZW01000078.1"/>
</dbReference>
<dbReference type="OrthoDB" id="8901262at2"/>
<evidence type="ECO:0000259" key="1">
    <source>
        <dbReference type="PROSITE" id="PS50853"/>
    </source>
</evidence>
<dbReference type="Gene3D" id="2.60.40.10">
    <property type="entry name" value="Immunoglobulins"/>
    <property type="match status" value="2"/>
</dbReference>
<dbReference type="InterPro" id="IPR011050">
    <property type="entry name" value="Pectin_lyase_fold/virulence"/>
</dbReference>
<name>A0A0E9LQP4_9BACT</name>
<dbReference type="Gene3D" id="2.160.20.10">
    <property type="entry name" value="Single-stranded right-handed beta-helix, Pectin lyase-like"/>
    <property type="match status" value="4"/>
</dbReference>
<dbReference type="STRING" id="1236989.JCM15548_14456"/>
<dbReference type="NCBIfam" id="TIGR04183">
    <property type="entry name" value="Por_Secre_tail"/>
    <property type="match status" value="1"/>
</dbReference>
<dbReference type="InterPro" id="IPR013783">
    <property type="entry name" value="Ig-like_fold"/>
</dbReference>
<dbReference type="PANTHER" id="PTHR11319:SF35">
    <property type="entry name" value="OUTER MEMBRANE PROTEIN PMPC-RELATED"/>
    <property type="match status" value="1"/>
</dbReference>
<dbReference type="Pfam" id="PF18962">
    <property type="entry name" value="Por_Secre_tail"/>
    <property type="match status" value="1"/>
</dbReference>
<feature type="domain" description="Fibronectin type-III" evidence="1">
    <location>
        <begin position="1190"/>
        <end position="1280"/>
    </location>
</feature>
<dbReference type="EMBL" id="BAZW01000078">
    <property type="protein sequence ID" value="GAO27618.1"/>
    <property type="molecule type" value="Genomic_DNA"/>
</dbReference>
<reference evidence="2 3" key="1">
    <citation type="journal article" date="2015" name="Microbes Environ.">
        <title>Distribution and evolution of nitrogen fixation genes in the phylum bacteroidetes.</title>
        <authorList>
            <person name="Inoue J."/>
            <person name="Oshima K."/>
            <person name="Suda W."/>
            <person name="Sakamoto M."/>
            <person name="Iino T."/>
            <person name="Noda S."/>
            <person name="Hongoh Y."/>
            <person name="Hattori M."/>
            <person name="Ohkuma M."/>
        </authorList>
    </citation>
    <scope>NUCLEOTIDE SEQUENCE [LARGE SCALE GENOMIC DNA]</scope>
    <source>
        <strain evidence="2">JCM 15548</strain>
    </source>
</reference>
<evidence type="ECO:0000313" key="3">
    <source>
        <dbReference type="Proteomes" id="UP000032900"/>
    </source>
</evidence>
<dbReference type="InterPro" id="IPR012334">
    <property type="entry name" value="Pectin_lyas_fold"/>
</dbReference>
<protein>
    <recommendedName>
        <fullName evidence="1">Fibronectin type-III domain-containing protein</fullName>
    </recommendedName>
</protein>
<comment type="caution">
    <text evidence="2">The sequence shown here is derived from an EMBL/GenBank/DDBJ whole genome shotgun (WGS) entry which is preliminary data.</text>
</comment>
<keyword evidence="3" id="KW-1185">Reference proteome</keyword>
<dbReference type="InterPro" id="IPR026444">
    <property type="entry name" value="Secre_tail"/>
</dbReference>
<gene>
    <name evidence="2" type="ORF">JCM15548_14456</name>
</gene>